<keyword evidence="1" id="KW-0131">Cell cycle</keyword>
<dbReference type="SUPFAM" id="SSF48452">
    <property type="entry name" value="TPR-like"/>
    <property type="match status" value="1"/>
</dbReference>
<protein>
    <recommendedName>
        <fullName evidence="1">Cell division coordinator CpoB</fullName>
    </recommendedName>
</protein>
<dbReference type="AlphaFoldDB" id="A0A5A7N9E4"/>
<comment type="function">
    <text evidence="1">Mediates coordination of peptidoglycan synthesis and outer membrane constriction during cell division.</text>
</comment>
<comment type="similarity">
    <text evidence="1">Belongs to the CpoB family.</text>
</comment>
<evidence type="ECO:0000313" key="4">
    <source>
        <dbReference type="Proteomes" id="UP000324996"/>
    </source>
</evidence>
<evidence type="ECO:0000313" key="3">
    <source>
        <dbReference type="EMBL" id="GER04973.1"/>
    </source>
</evidence>
<comment type="caution">
    <text evidence="3">The sequence shown here is derived from an EMBL/GenBank/DDBJ whole genome shotgun (WGS) entry which is preliminary data.</text>
</comment>
<keyword evidence="4" id="KW-1185">Reference proteome</keyword>
<proteinExistence type="inferred from homology"/>
<dbReference type="GO" id="GO:0043093">
    <property type="term" value="P:FtsZ-dependent cytokinesis"/>
    <property type="evidence" value="ECO:0007669"/>
    <property type="project" value="UniProtKB-UniRule"/>
</dbReference>
<sequence length="336" mass="35956">MNVFNDRSMTPLAMGLLMLLMVPLVTPLIVPGAAQAQSRAEINQKIENLEKQLQAVQRRVFNGDGTYFPQNENAPAAVATESLDSGSPAGGAQGSPLLASMSVQINELERQLLALTGQIEALQFENRRLTDRLDRFEKDTALRLQMLEGTTGAGSPANAGAAMGSAASANGPRGLIATPTPEDAQALLNQPAGTAADLQAQNTQSPPSQSPQARYDAAYDLLRRGQFEPAEKAFQGFLGAHRDHALAGNAQYWLGESYYVRGDYGRAAQAFLTGYQDYGTSSKAPDSLLKLGMTLAALGQTADACAAFDELDQRYPDAEKRIKNLMASERSRLSCS</sequence>
<dbReference type="RefSeq" id="WP_081837036.1">
    <property type="nucleotide sequence ID" value="NZ_BKCN01000015.1"/>
</dbReference>
<gene>
    <name evidence="1" type="primary">cpoB</name>
    <name evidence="3" type="ORF">JCM17846_26550</name>
</gene>
<evidence type="ECO:0000256" key="2">
    <source>
        <dbReference type="SAM" id="MobiDB-lite"/>
    </source>
</evidence>
<dbReference type="InterPro" id="IPR019734">
    <property type="entry name" value="TPR_rpt"/>
</dbReference>
<dbReference type="Pfam" id="PF13174">
    <property type="entry name" value="TPR_6"/>
    <property type="match status" value="1"/>
</dbReference>
<dbReference type="HAMAP" id="MF_02066">
    <property type="entry name" value="CpoB"/>
    <property type="match status" value="1"/>
</dbReference>
<evidence type="ECO:0000256" key="1">
    <source>
        <dbReference type="HAMAP-Rule" id="MF_02066"/>
    </source>
</evidence>
<feature type="region of interest" description="Disordered" evidence="2">
    <location>
        <begin position="149"/>
        <end position="179"/>
    </location>
</feature>
<dbReference type="InterPro" id="IPR034706">
    <property type="entry name" value="CpoB"/>
</dbReference>
<reference evidence="3 4" key="1">
    <citation type="submission" date="2019-09" db="EMBL/GenBank/DDBJ databases">
        <title>NBRP : Genome information of microbial organism related human and environment.</title>
        <authorList>
            <person name="Hattori M."/>
            <person name="Oshima K."/>
            <person name="Inaba H."/>
            <person name="Suda W."/>
            <person name="Sakamoto M."/>
            <person name="Iino T."/>
            <person name="Kitahara M."/>
            <person name="Oshida Y."/>
            <person name="Iida T."/>
            <person name="Kudo T."/>
            <person name="Itoh T."/>
            <person name="Ohkuma M."/>
        </authorList>
    </citation>
    <scope>NUCLEOTIDE SEQUENCE [LARGE SCALE GENOMIC DNA]</scope>
    <source>
        <strain evidence="3 4">Q-1</strain>
    </source>
</reference>
<dbReference type="GO" id="GO:0030288">
    <property type="term" value="C:outer membrane-bounded periplasmic space"/>
    <property type="evidence" value="ECO:0007669"/>
    <property type="project" value="UniProtKB-UniRule"/>
</dbReference>
<feature type="compositionally biased region" description="Low complexity" evidence="2">
    <location>
        <begin position="149"/>
        <end position="172"/>
    </location>
</feature>
<accession>A0A5A7N9E4</accession>
<comment type="subcellular location">
    <subcellularLocation>
        <location evidence="1">Periplasm</location>
    </subcellularLocation>
</comment>
<dbReference type="InterPro" id="IPR011990">
    <property type="entry name" value="TPR-like_helical_dom_sf"/>
</dbReference>
<keyword evidence="1" id="KW-0732">Signal</keyword>
<dbReference type="EMBL" id="BKCN01000015">
    <property type="protein sequence ID" value="GER04973.1"/>
    <property type="molecule type" value="Genomic_DNA"/>
</dbReference>
<dbReference type="InterPro" id="IPR014162">
    <property type="entry name" value="CpoB_C"/>
</dbReference>
<keyword evidence="1" id="KW-0175">Coiled coil</keyword>
<feature type="coiled-coil region" evidence="1">
    <location>
        <begin position="98"/>
        <end position="139"/>
    </location>
</feature>
<dbReference type="NCBIfam" id="TIGR02795">
    <property type="entry name" value="tol_pal_ybgF"/>
    <property type="match status" value="1"/>
</dbReference>
<dbReference type="Proteomes" id="UP000324996">
    <property type="component" value="Unassembled WGS sequence"/>
</dbReference>
<keyword evidence="1" id="KW-0132">Cell division</keyword>
<dbReference type="Pfam" id="PF13432">
    <property type="entry name" value="TPR_16"/>
    <property type="match status" value="1"/>
</dbReference>
<organism evidence="3 4">
    <name type="scientific">Iodidimonas nitroreducens</name>
    <dbReference type="NCBI Taxonomy" id="1236968"/>
    <lineage>
        <taxon>Bacteria</taxon>
        <taxon>Pseudomonadati</taxon>
        <taxon>Pseudomonadota</taxon>
        <taxon>Alphaproteobacteria</taxon>
        <taxon>Iodidimonadales</taxon>
        <taxon>Iodidimonadaceae</taxon>
        <taxon>Iodidimonas</taxon>
    </lineage>
</organism>
<name>A0A5A7N9E4_9PROT</name>
<dbReference type="Gene3D" id="1.25.40.10">
    <property type="entry name" value="Tetratricopeptide repeat domain"/>
    <property type="match status" value="1"/>
</dbReference>
<keyword evidence="1" id="KW-0574">Periplasm</keyword>